<sequence length="165" mass="18451">MGLFCGGRADMESRCSWPPLGELNPDDPEEDDSEGDTRCNFNPIVPKGDSVLLVLLSHRNNLVRKGLPSLDRVRVGMKGIEVEYLFQRFSAIGVVAESYSVLERASSTGHLLWVRNGERMMVPCFRSVEGMCDMMIWLGMVGEVENTMCSRMDSYFRCSSVRGAT</sequence>
<accession>A0AA88D1K0</accession>
<name>A0AA88D1K0_FICCA</name>
<proteinExistence type="predicted"/>
<dbReference type="Proteomes" id="UP001187192">
    <property type="component" value="Unassembled WGS sequence"/>
</dbReference>
<protein>
    <submittedName>
        <fullName evidence="2">Uncharacterized protein</fullName>
    </submittedName>
</protein>
<keyword evidence="3" id="KW-1185">Reference proteome</keyword>
<organism evidence="2 3">
    <name type="scientific">Ficus carica</name>
    <name type="common">Common fig</name>
    <dbReference type="NCBI Taxonomy" id="3494"/>
    <lineage>
        <taxon>Eukaryota</taxon>
        <taxon>Viridiplantae</taxon>
        <taxon>Streptophyta</taxon>
        <taxon>Embryophyta</taxon>
        <taxon>Tracheophyta</taxon>
        <taxon>Spermatophyta</taxon>
        <taxon>Magnoliopsida</taxon>
        <taxon>eudicotyledons</taxon>
        <taxon>Gunneridae</taxon>
        <taxon>Pentapetalae</taxon>
        <taxon>rosids</taxon>
        <taxon>fabids</taxon>
        <taxon>Rosales</taxon>
        <taxon>Moraceae</taxon>
        <taxon>Ficeae</taxon>
        <taxon>Ficus</taxon>
    </lineage>
</organism>
<dbReference type="AlphaFoldDB" id="A0AA88D1K0"/>
<evidence type="ECO:0000256" key="1">
    <source>
        <dbReference type="SAM" id="MobiDB-lite"/>
    </source>
</evidence>
<evidence type="ECO:0000313" key="2">
    <source>
        <dbReference type="EMBL" id="GMN40510.1"/>
    </source>
</evidence>
<gene>
    <name evidence="2" type="ORF">TIFTF001_009737</name>
</gene>
<comment type="caution">
    <text evidence="2">The sequence shown here is derived from an EMBL/GenBank/DDBJ whole genome shotgun (WGS) entry which is preliminary data.</text>
</comment>
<evidence type="ECO:0000313" key="3">
    <source>
        <dbReference type="Proteomes" id="UP001187192"/>
    </source>
</evidence>
<feature type="compositionally biased region" description="Acidic residues" evidence="1">
    <location>
        <begin position="24"/>
        <end position="34"/>
    </location>
</feature>
<dbReference type="EMBL" id="BTGU01000011">
    <property type="protein sequence ID" value="GMN40510.1"/>
    <property type="molecule type" value="Genomic_DNA"/>
</dbReference>
<reference evidence="2" key="1">
    <citation type="submission" date="2023-07" db="EMBL/GenBank/DDBJ databases">
        <title>draft genome sequence of fig (Ficus carica).</title>
        <authorList>
            <person name="Takahashi T."/>
            <person name="Nishimura K."/>
        </authorList>
    </citation>
    <scope>NUCLEOTIDE SEQUENCE</scope>
</reference>
<feature type="region of interest" description="Disordered" evidence="1">
    <location>
        <begin position="16"/>
        <end position="38"/>
    </location>
</feature>